<name>A0AAV6JJT7_9ERIC</name>
<feature type="transmembrane region" description="Helical" evidence="1">
    <location>
        <begin position="30"/>
        <end position="58"/>
    </location>
</feature>
<accession>A0AAV6JJT7</accession>
<dbReference type="Proteomes" id="UP000823749">
    <property type="component" value="Chromosome 7"/>
</dbReference>
<sequence>MWAALFSLLLYCIAYEVEPRFIQVGQGGMGLFGSILSVSLASILFHNSVSLALYFLYILFSNREMLCSAVCVFWSCIHLRMVANLSRVICSTNWRRFVAPVSSNRGGLLPLYVDEDGEPLMDFNDDIRSDPELQQGGDLIDEEEDDWHLGAADACLQGIRVKNEVPKEVDREELDGGQGRRS</sequence>
<feature type="signal peptide" evidence="2">
    <location>
        <begin position="1"/>
        <end position="19"/>
    </location>
</feature>
<dbReference type="EMBL" id="JACTNZ010000007">
    <property type="protein sequence ID" value="KAG5539934.1"/>
    <property type="molecule type" value="Genomic_DNA"/>
</dbReference>
<organism evidence="3 4">
    <name type="scientific">Rhododendron griersonianum</name>
    <dbReference type="NCBI Taxonomy" id="479676"/>
    <lineage>
        <taxon>Eukaryota</taxon>
        <taxon>Viridiplantae</taxon>
        <taxon>Streptophyta</taxon>
        <taxon>Embryophyta</taxon>
        <taxon>Tracheophyta</taxon>
        <taxon>Spermatophyta</taxon>
        <taxon>Magnoliopsida</taxon>
        <taxon>eudicotyledons</taxon>
        <taxon>Gunneridae</taxon>
        <taxon>Pentapetalae</taxon>
        <taxon>asterids</taxon>
        <taxon>Ericales</taxon>
        <taxon>Ericaceae</taxon>
        <taxon>Ericoideae</taxon>
        <taxon>Rhodoreae</taxon>
        <taxon>Rhododendron</taxon>
    </lineage>
</organism>
<keyword evidence="4" id="KW-1185">Reference proteome</keyword>
<evidence type="ECO:0000256" key="2">
    <source>
        <dbReference type="SAM" id="SignalP"/>
    </source>
</evidence>
<reference evidence="3" key="1">
    <citation type="submission" date="2020-08" db="EMBL/GenBank/DDBJ databases">
        <title>Plant Genome Project.</title>
        <authorList>
            <person name="Zhang R.-G."/>
        </authorList>
    </citation>
    <scope>NUCLEOTIDE SEQUENCE</scope>
    <source>
        <strain evidence="3">WSP0</strain>
        <tissue evidence="3">Leaf</tissue>
    </source>
</reference>
<protein>
    <submittedName>
        <fullName evidence="3">Uncharacterized protein</fullName>
    </submittedName>
</protein>
<keyword evidence="1" id="KW-1133">Transmembrane helix</keyword>
<evidence type="ECO:0000256" key="1">
    <source>
        <dbReference type="SAM" id="Phobius"/>
    </source>
</evidence>
<keyword evidence="2" id="KW-0732">Signal</keyword>
<evidence type="ECO:0000313" key="3">
    <source>
        <dbReference type="EMBL" id="KAG5539934.1"/>
    </source>
</evidence>
<feature type="chain" id="PRO_5043327727" evidence="2">
    <location>
        <begin position="20"/>
        <end position="182"/>
    </location>
</feature>
<keyword evidence="1" id="KW-0472">Membrane</keyword>
<evidence type="ECO:0000313" key="4">
    <source>
        <dbReference type="Proteomes" id="UP000823749"/>
    </source>
</evidence>
<dbReference type="AlphaFoldDB" id="A0AAV6JJT7"/>
<keyword evidence="1" id="KW-0812">Transmembrane</keyword>
<comment type="caution">
    <text evidence="3">The sequence shown here is derived from an EMBL/GenBank/DDBJ whole genome shotgun (WGS) entry which is preliminary data.</text>
</comment>
<gene>
    <name evidence="3" type="ORF">RHGRI_020231</name>
</gene>
<proteinExistence type="predicted"/>